<evidence type="ECO:0000256" key="7">
    <source>
        <dbReference type="ARBA" id="ARBA00022895"/>
    </source>
</evidence>
<dbReference type="PANTHER" id="PTHR44329:SF291">
    <property type="entry name" value="PROTEIN KINASE DOMAIN-CONTAINING PROTEIN"/>
    <property type="match status" value="1"/>
</dbReference>
<dbReference type="HOGENOM" id="CLU_000288_31_2_1"/>
<feature type="region of interest" description="Disordered" evidence="12">
    <location>
        <begin position="1"/>
        <end position="24"/>
    </location>
</feature>
<evidence type="ECO:0000256" key="8">
    <source>
        <dbReference type="ARBA" id="ARBA00030980"/>
    </source>
</evidence>
<sequence>MPAASMGQVTSISSGSSAPPNDPSKPYPTVFNYIRVPGPWDTDNANFKVPELNEEDIVYVTKGRRLAWGGTAILEQLPSGAVIKTPIPNPLCPPLAEDCLRNMRVEAQVYRRIGEHARIPKLPHWDPDNCCLTMEYLQNGNLKEYIRRNKHSTIPPDLCLRWAQQAAEGLMVLHAAKVIHCDLCPRNCLLDSDLSLKICDFGGASLSGSEPSATPATRFLHPFYDYNILPVFRDDLFSLGSLIYFIMTGHYPYEEAPSDEVIKHYETQKFPDTRNVGFDKLIRLRRFSST</sequence>
<dbReference type="GeneID" id="8444913"/>
<feature type="domain" description="Protein kinase" evidence="13">
    <location>
        <begin position="1"/>
        <end position="290"/>
    </location>
</feature>
<evidence type="ECO:0000256" key="2">
    <source>
        <dbReference type="ARBA" id="ARBA00004574"/>
    </source>
</evidence>
<evidence type="ECO:0000256" key="3">
    <source>
        <dbReference type="ARBA" id="ARBA00011534"/>
    </source>
</evidence>
<dbReference type="InterPro" id="IPR051681">
    <property type="entry name" value="Ser/Thr_Kinases-Pseudokinases"/>
</dbReference>
<dbReference type="STRING" id="336963.C4JL46"/>
<evidence type="ECO:0000256" key="5">
    <source>
        <dbReference type="ARBA" id="ARBA00013948"/>
    </source>
</evidence>
<dbReference type="eggNOG" id="KOG0192">
    <property type="taxonomic scope" value="Eukaryota"/>
</dbReference>
<protein>
    <recommendedName>
        <fullName evidence="6">EKC/KEOPS complex subunit BUD32</fullName>
        <ecNumber evidence="4">2.7.11.1</ecNumber>
    </recommendedName>
    <alternativeName>
        <fullName evidence="8 9">Atypical Serine/threonine protein kinase BUD32</fullName>
    </alternativeName>
    <alternativeName>
        <fullName evidence="5">EKC/KEOPS complex subunit bud32</fullName>
    </alternativeName>
</protein>
<comment type="catalytic activity">
    <reaction evidence="11">
        <text>L-seryl-[protein] + ATP = O-phospho-L-seryl-[protein] + ADP + H(+)</text>
        <dbReference type="Rhea" id="RHEA:17989"/>
        <dbReference type="Rhea" id="RHEA-COMP:9863"/>
        <dbReference type="Rhea" id="RHEA-COMP:11604"/>
        <dbReference type="ChEBI" id="CHEBI:15378"/>
        <dbReference type="ChEBI" id="CHEBI:29999"/>
        <dbReference type="ChEBI" id="CHEBI:30616"/>
        <dbReference type="ChEBI" id="CHEBI:83421"/>
        <dbReference type="ChEBI" id="CHEBI:456216"/>
        <dbReference type="EC" id="2.7.11.1"/>
    </reaction>
</comment>
<evidence type="ECO:0000313" key="14">
    <source>
        <dbReference type="EMBL" id="EEP75415.1"/>
    </source>
</evidence>
<dbReference type="GO" id="GO:0004674">
    <property type="term" value="F:protein serine/threonine kinase activity"/>
    <property type="evidence" value="ECO:0007669"/>
    <property type="project" value="UniProtKB-EC"/>
</dbReference>
<dbReference type="GO" id="GO:0005524">
    <property type="term" value="F:ATP binding"/>
    <property type="evidence" value="ECO:0007669"/>
    <property type="project" value="InterPro"/>
</dbReference>
<comment type="subunit">
    <text evidence="3">Component of the EKC/KEOPS complex composed of at least BUD32, CGI121, GON7, KAE1 and PCC1; the whole complex dimerizes.</text>
</comment>
<organism evidence="14 15">
    <name type="scientific">Uncinocarpus reesii (strain UAMH 1704)</name>
    <dbReference type="NCBI Taxonomy" id="336963"/>
    <lineage>
        <taxon>Eukaryota</taxon>
        <taxon>Fungi</taxon>
        <taxon>Dikarya</taxon>
        <taxon>Ascomycota</taxon>
        <taxon>Pezizomycotina</taxon>
        <taxon>Eurotiomycetes</taxon>
        <taxon>Eurotiomycetidae</taxon>
        <taxon>Onygenales</taxon>
        <taxon>Onygenaceae</taxon>
        <taxon>Uncinocarpus</taxon>
    </lineage>
</organism>
<dbReference type="Proteomes" id="UP000002058">
    <property type="component" value="Unassembled WGS sequence"/>
</dbReference>
<dbReference type="EMBL" id="CH476615">
    <property type="protein sequence ID" value="EEP75415.1"/>
    <property type="molecule type" value="Genomic_DNA"/>
</dbReference>
<accession>C4JL46</accession>
<dbReference type="InterPro" id="IPR000719">
    <property type="entry name" value="Prot_kinase_dom"/>
</dbReference>
<dbReference type="GO" id="GO:0000781">
    <property type="term" value="C:chromosome, telomeric region"/>
    <property type="evidence" value="ECO:0007669"/>
    <property type="project" value="UniProtKB-SubCell"/>
</dbReference>
<evidence type="ECO:0000256" key="6">
    <source>
        <dbReference type="ARBA" id="ARBA00019973"/>
    </source>
</evidence>
<evidence type="ECO:0000256" key="10">
    <source>
        <dbReference type="ARBA" id="ARBA00047899"/>
    </source>
</evidence>
<name>C4JL46_UNCRE</name>
<dbReference type="AlphaFoldDB" id="C4JL46"/>
<keyword evidence="15" id="KW-1185">Reference proteome</keyword>
<evidence type="ECO:0000256" key="4">
    <source>
        <dbReference type="ARBA" id="ARBA00012513"/>
    </source>
</evidence>
<evidence type="ECO:0000256" key="12">
    <source>
        <dbReference type="SAM" id="MobiDB-lite"/>
    </source>
</evidence>
<feature type="compositionally biased region" description="Polar residues" evidence="12">
    <location>
        <begin position="7"/>
        <end position="19"/>
    </location>
</feature>
<dbReference type="RefSeq" id="XP_002540748.1">
    <property type="nucleotide sequence ID" value="XM_002540702.1"/>
</dbReference>
<dbReference type="PANTHER" id="PTHR44329">
    <property type="entry name" value="SERINE/THREONINE-PROTEIN KINASE TNNI3K-RELATED"/>
    <property type="match status" value="1"/>
</dbReference>
<dbReference type="OMA" id="VEDRAPN"/>
<keyword evidence="7" id="KW-0158">Chromosome</keyword>
<dbReference type="InterPro" id="IPR008266">
    <property type="entry name" value="Tyr_kinase_AS"/>
</dbReference>
<keyword evidence="7" id="KW-0779">Telomere</keyword>
<dbReference type="VEuPathDB" id="FungiDB:UREG_00261"/>
<proteinExistence type="predicted"/>
<evidence type="ECO:0000256" key="1">
    <source>
        <dbReference type="ARBA" id="ARBA00003747"/>
    </source>
</evidence>
<comment type="subcellular location">
    <subcellularLocation>
        <location evidence="2">Chromosome</location>
        <location evidence="2">Telomere</location>
    </subcellularLocation>
</comment>
<dbReference type="OrthoDB" id="1668230at2759"/>
<dbReference type="EC" id="2.7.11.1" evidence="4"/>
<dbReference type="InParanoid" id="C4JL46"/>
<dbReference type="SUPFAM" id="SSF56112">
    <property type="entry name" value="Protein kinase-like (PK-like)"/>
    <property type="match status" value="1"/>
</dbReference>
<evidence type="ECO:0000313" key="15">
    <source>
        <dbReference type="Proteomes" id="UP000002058"/>
    </source>
</evidence>
<dbReference type="Gene3D" id="1.10.510.10">
    <property type="entry name" value="Transferase(Phosphotransferase) domain 1"/>
    <property type="match status" value="1"/>
</dbReference>
<dbReference type="InterPro" id="IPR011009">
    <property type="entry name" value="Kinase-like_dom_sf"/>
</dbReference>
<dbReference type="Pfam" id="PF00069">
    <property type="entry name" value="Pkinase"/>
    <property type="match status" value="1"/>
</dbReference>
<dbReference type="PROSITE" id="PS50011">
    <property type="entry name" value="PROTEIN_KINASE_DOM"/>
    <property type="match status" value="1"/>
</dbReference>
<evidence type="ECO:0000259" key="13">
    <source>
        <dbReference type="PROSITE" id="PS50011"/>
    </source>
</evidence>
<dbReference type="PROSITE" id="PS00109">
    <property type="entry name" value="PROTEIN_KINASE_TYR"/>
    <property type="match status" value="1"/>
</dbReference>
<evidence type="ECO:0000256" key="9">
    <source>
        <dbReference type="ARBA" id="ARBA00033194"/>
    </source>
</evidence>
<reference evidence="15" key="1">
    <citation type="journal article" date="2009" name="Genome Res.">
        <title>Comparative genomic analyses of the human fungal pathogens Coccidioides and their relatives.</title>
        <authorList>
            <person name="Sharpton T.J."/>
            <person name="Stajich J.E."/>
            <person name="Rounsley S.D."/>
            <person name="Gardner M.J."/>
            <person name="Wortman J.R."/>
            <person name="Jordar V.S."/>
            <person name="Maiti R."/>
            <person name="Kodira C.D."/>
            <person name="Neafsey D.E."/>
            <person name="Zeng Q."/>
            <person name="Hung C.-Y."/>
            <person name="McMahan C."/>
            <person name="Muszewska A."/>
            <person name="Grynberg M."/>
            <person name="Mandel M.A."/>
            <person name="Kellner E.M."/>
            <person name="Barker B.M."/>
            <person name="Galgiani J.N."/>
            <person name="Orbach M.J."/>
            <person name="Kirkland T.N."/>
            <person name="Cole G.T."/>
            <person name="Henn M.R."/>
            <person name="Birren B.W."/>
            <person name="Taylor J.W."/>
        </authorList>
    </citation>
    <scope>NUCLEOTIDE SEQUENCE [LARGE SCALE GENOMIC DNA]</scope>
    <source>
        <strain evidence="15">UAMH 1704</strain>
    </source>
</reference>
<gene>
    <name evidence="14" type="ORF">UREG_00261</name>
</gene>
<evidence type="ECO:0000256" key="11">
    <source>
        <dbReference type="ARBA" id="ARBA00048679"/>
    </source>
</evidence>
<comment type="function">
    <text evidence="1">Component of the EKC/KEOPS complex that is required for the formation of a threonylcarbamoyl group on adenosine at position 37 (t(6)A37) in tRNAs that read codons beginning with adenine. The complex is probably involved in the transfer of the threonylcarbamoyl moiety of threonylcarbamoyl-AMP (TC-AMP) to the N6 group of A37. BUD32 has ATPase activity in the context of the EKC/KEOPS complex and likely plays a supporting role to the catalytic subunit KAE1. The EKC/KEOPS complex also promotes both telomere uncapping and telomere elongation. The complex is required for efficient recruitment of transcriptional coactivators.</text>
</comment>
<comment type="catalytic activity">
    <reaction evidence="10">
        <text>L-threonyl-[protein] + ATP = O-phospho-L-threonyl-[protein] + ADP + H(+)</text>
        <dbReference type="Rhea" id="RHEA:46608"/>
        <dbReference type="Rhea" id="RHEA-COMP:11060"/>
        <dbReference type="Rhea" id="RHEA-COMP:11605"/>
        <dbReference type="ChEBI" id="CHEBI:15378"/>
        <dbReference type="ChEBI" id="CHEBI:30013"/>
        <dbReference type="ChEBI" id="CHEBI:30616"/>
        <dbReference type="ChEBI" id="CHEBI:61977"/>
        <dbReference type="ChEBI" id="CHEBI:456216"/>
        <dbReference type="EC" id="2.7.11.1"/>
    </reaction>
</comment>
<dbReference type="KEGG" id="ure:UREG_00261"/>